<evidence type="ECO:0000256" key="1">
    <source>
        <dbReference type="SAM" id="MobiDB-lite"/>
    </source>
</evidence>
<dbReference type="Proteomes" id="UP000076643">
    <property type="component" value="Unassembled WGS sequence"/>
</dbReference>
<gene>
    <name evidence="4" type="ORF">N475_01040</name>
</gene>
<feature type="chain" id="PRO_5007882493" description="YHYH domain-containing protein" evidence="2">
    <location>
        <begin position="32"/>
        <end position="371"/>
    </location>
</feature>
<feature type="signal peptide" evidence="2">
    <location>
        <begin position="1"/>
        <end position="31"/>
    </location>
</feature>
<dbReference type="InterPro" id="IPR025924">
    <property type="entry name" value="YHYH_dom"/>
</dbReference>
<dbReference type="AlphaFoldDB" id="A0A166XWX5"/>
<protein>
    <recommendedName>
        <fullName evidence="3">YHYH domain-containing protein</fullName>
    </recommendedName>
</protein>
<dbReference type="Pfam" id="PF14240">
    <property type="entry name" value="YHYH"/>
    <property type="match status" value="1"/>
</dbReference>
<dbReference type="RefSeq" id="WP_063364893.1">
    <property type="nucleotide sequence ID" value="NZ_AQHB01000023.1"/>
</dbReference>
<feature type="compositionally biased region" description="Low complexity" evidence="1">
    <location>
        <begin position="30"/>
        <end position="83"/>
    </location>
</feature>
<feature type="domain" description="YHYH" evidence="3">
    <location>
        <begin position="165"/>
        <end position="369"/>
    </location>
</feature>
<evidence type="ECO:0000313" key="4">
    <source>
        <dbReference type="EMBL" id="KZN40994.1"/>
    </source>
</evidence>
<evidence type="ECO:0000313" key="5">
    <source>
        <dbReference type="Proteomes" id="UP000076643"/>
    </source>
</evidence>
<keyword evidence="2" id="KW-0732">Signal</keyword>
<keyword evidence="5" id="KW-1185">Reference proteome</keyword>
<reference evidence="4 5" key="1">
    <citation type="submission" date="2013-07" db="EMBL/GenBank/DDBJ databases">
        <title>Comparative Genomic and Metabolomic Analysis of Twelve Strains of Pseudoalteromonas luteoviolacea.</title>
        <authorList>
            <person name="Vynne N.G."/>
            <person name="Mansson M."/>
            <person name="Gram L."/>
        </authorList>
    </citation>
    <scope>NUCLEOTIDE SEQUENCE [LARGE SCALE GENOMIC DNA]</scope>
    <source>
        <strain evidence="4 5">DSM 6061</strain>
    </source>
</reference>
<dbReference type="STRING" id="43657.S4054249_08175"/>
<comment type="caution">
    <text evidence="4">The sequence shown here is derived from an EMBL/GenBank/DDBJ whole genome shotgun (WGS) entry which is preliminary data.</text>
</comment>
<proteinExistence type="predicted"/>
<feature type="region of interest" description="Disordered" evidence="1">
    <location>
        <begin position="30"/>
        <end position="96"/>
    </location>
</feature>
<sequence length="371" mass="39243">MYCASVFFKRLTTIIVSTLVLVLSGCGSSSSDDNTSQAAANNQPNSSSDTTNSDTSTDTSTDSNTDQGTGDNSDSSDSGGDNNSSDDDSNDTAQVVGSTDGVLCDYLYNEFNDSASVQATSNADWSCDSSDRQLTANGIPDHATGTFPNQANPNTISEKNVSVSYTLTPTKTDSTTTLGGPSGATGYVLNGVKIDANTAGSCDDSGNSCSLVGNTGNWSIEALGQTSFDFGTDDNNAHVQPDGSYHYHGMPEGFIELRSGNEVTMTLIGWAADGFPIYARYGYSEAENAQSELKVMTGSYQLVETVSSNRPSTSVYALGTFAQDWEYVAGSGDLDECNGRFGVTPEFPQGIYHYYATDSYPYFQRCVKGEL</sequence>
<accession>A0A166XWX5</accession>
<organism evidence="4 5">
    <name type="scientific">Pseudoalteromonas luteoviolacea DSM 6061</name>
    <dbReference type="NCBI Taxonomy" id="1365250"/>
    <lineage>
        <taxon>Bacteria</taxon>
        <taxon>Pseudomonadati</taxon>
        <taxon>Pseudomonadota</taxon>
        <taxon>Gammaproteobacteria</taxon>
        <taxon>Alteromonadales</taxon>
        <taxon>Pseudoalteromonadaceae</taxon>
        <taxon>Pseudoalteromonas</taxon>
    </lineage>
</organism>
<evidence type="ECO:0000259" key="3">
    <source>
        <dbReference type="Pfam" id="PF14240"/>
    </source>
</evidence>
<name>A0A166XWX5_9GAMM</name>
<dbReference type="PATRIC" id="fig|1365250.3.peg.1358"/>
<dbReference type="EMBL" id="AUYB01000092">
    <property type="protein sequence ID" value="KZN40994.1"/>
    <property type="molecule type" value="Genomic_DNA"/>
</dbReference>
<evidence type="ECO:0000256" key="2">
    <source>
        <dbReference type="SAM" id="SignalP"/>
    </source>
</evidence>